<evidence type="ECO:0000313" key="2">
    <source>
        <dbReference type="EMBL" id="ABN70835.1"/>
    </source>
</evidence>
<proteinExistence type="evidence at transcript level"/>
<reference evidence="2" key="1">
    <citation type="journal article" date="2007" name="Dev. Genes Evol.">
        <title>FGF signaling in gastrulation and neural development in Nematostella vectensis, an anthozoan cnidarian.</title>
        <authorList>
            <person name="Matus D.Q."/>
            <person name="Thomsen G.H."/>
            <person name="Martindale M.Q."/>
        </authorList>
    </citation>
    <scope>NUCLEOTIDE SEQUENCE</scope>
</reference>
<organism evidence="2">
    <name type="scientific">Nematostella vectensis</name>
    <name type="common">Starlet sea anemone</name>
    <dbReference type="NCBI Taxonomy" id="45351"/>
    <lineage>
        <taxon>Eukaryota</taxon>
        <taxon>Metazoa</taxon>
        <taxon>Cnidaria</taxon>
        <taxon>Anthozoa</taxon>
        <taxon>Hexacorallia</taxon>
        <taxon>Actiniaria</taxon>
        <taxon>Edwardsiidae</taxon>
        <taxon>Nematostella</taxon>
    </lineage>
</organism>
<keyword evidence="1" id="KW-0732">Signal</keyword>
<protein>
    <submittedName>
        <fullName evidence="2">Fibroblast growth factor 1E</fullName>
    </submittedName>
</protein>
<dbReference type="AlphaFoldDB" id="A3EXK1"/>
<dbReference type="EMBL" id="EF068144">
    <property type="protein sequence ID" value="ABN70835.1"/>
    <property type="molecule type" value="mRNA"/>
</dbReference>
<feature type="signal peptide" evidence="1">
    <location>
        <begin position="1"/>
        <end position="18"/>
    </location>
</feature>
<accession>A3EXK1</accession>
<feature type="chain" id="PRO_5002652516" evidence="1">
    <location>
        <begin position="19"/>
        <end position="139"/>
    </location>
</feature>
<name>A3EXK1_NEMVE</name>
<evidence type="ECO:0000256" key="1">
    <source>
        <dbReference type="SAM" id="SignalP"/>
    </source>
</evidence>
<sequence>MESHQIFVLFIASIHAHGFQTEYITPSTHVSSDNKQTKPQAADQNAPARTMLKHLQHVEPTNMQNPVSREKRQVCSCMACAERNSKNPLNIGKDIPYEAVRKVFKFLKIARKRMKVRYSRQGQLYCKNGYLIHIDKDGR</sequence>
<feature type="non-terminal residue" evidence="2">
    <location>
        <position position="139"/>
    </location>
</feature>